<dbReference type="Pfam" id="PF00487">
    <property type="entry name" value="FA_desaturase"/>
    <property type="match status" value="1"/>
</dbReference>
<feature type="domain" description="Fatty acid desaturase" evidence="2">
    <location>
        <begin position="59"/>
        <end position="302"/>
    </location>
</feature>
<feature type="transmembrane region" description="Helical" evidence="1">
    <location>
        <begin position="33"/>
        <end position="52"/>
    </location>
</feature>
<organism evidence="3 4">
    <name type="scientific">Chromohalobacter canadensis</name>
    <dbReference type="NCBI Taxonomy" id="141389"/>
    <lineage>
        <taxon>Bacteria</taxon>
        <taxon>Pseudomonadati</taxon>
        <taxon>Pseudomonadota</taxon>
        <taxon>Gammaproteobacteria</taxon>
        <taxon>Oceanospirillales</taxon>
        <taxon>Halomonadaceae</taxon>
        <taxon>Chromohalobacter</taxon>
    </lineage>
</organism>
<feature type="transmembrane region" description="Helical" evidence="1">
    <location>
        <begin position="155"/>
        <end position="173"/>
    </location>
</feature>
<proteinExistence type="predicted"/>
<name>A0ABZ0Y8H5_9GAMM</name>
<protein>
    <submittedName>
        <fullName evidence="3">Fatty acid desaturase</fullName>
        <ecNumber evidence="3">1.14.19.-</ecNumber>
    </submittedName>
</protein>
<accession>A0ABZ0Y8H5</accession>
<dbReference type="PANTHER" id="PTHR19353:SF73">
    <property type="entry name" value="FATTY ACID DESATURASE"/>
    <property type="match status" value="1"/>
</dbReference>
<evidence type="ECO:0000259" key="2">
    <source>
        <dbReference type="Pfam" id="PF00487"/>
    </source>
</evidence>
<gene>
    <name evidence="3" type="ORF">SR908_12935</name>
</gene>
<evidence type="ECO:0000256" key="1">
    <source>
        <dbReference type="SAM" id="Phobius"/>
    </source>
</evidence>
<reference evidence="3 4" key="1">
    <citation type="submission" date="2023-11" db="EMBL/GenBank/DDBJ databases">
        <title>MicrobeMod: A computational toolkit for identifying prokaryotic methylation and restriction-modification with nanopore sequencing.</title>
        <authorList>
            <person name="Crits-Christoph A."/>
            <person name="Kang S.C."/>
            <person name="Lee H."/>
            <person name="Ostrov N."/>
        </authorList>
    </citation>
    <scope>NUCLEOTIDE SEQUENCE [LARGE SCALE GENOMIC DNA]</scope>
    <source>
        <strain evidence="3 4">ATCC 43984</strain>
    </source>
</reference>
<dbReference type="InterPro" id="IPR005804">
    <property type="entry name" value="FA_desaturase_dom"/>
</dbReference>
<dbReference type="GO" id="GO:0016491">
    <property type="term" value="F:oxidoreductase activity"/>
    <property type="evidence" value="ECO:0007669"/>
    <property type="project" value="UniProtKB-KW"/>
</dbReference>
<sequence>MDTRLQKKDLTSEPRALMRALGDYRTPRNVRSVIELLVTLVPFILLWTVTWAALSAGYWLGLVLTLPAAGFLVRLFMIQHDCSHGAFFPSRRANDWVGRAIGVLTLTPFDFWRHTHRHHHAHSGNLDRPRIGGIDTLTVKEFNALPRNERLRYRLYRHPLVLFALGPAYIFLLDNRLPVGFMRAGWMPWLSTMATNAAILVLIAAMMWLVGIGPFLLVQLPITLLAGTIGVWLFYVQHQFEDTFWEHEPDWTFLEAALHGSSHYDLPGILRWFTANIGVHHVHHLCSRIPFYRLPDVLRDYPELRSIGRLTLWQSLTSIRLVLWDEEAHRLVSFREARAEERGAVE</sequence>
<keyword evidence="3" id="KW-0560">Oxidoreductase</keyword>
<dbReference type="RefSeq" id="WP_246920549.1">
    <property type="nucleotide sequence ID" value="NZ_CP140151.1"/>
</dbReference>
<evidence type="ECO:0000313" key="3">
    <source>
        <dbReference type="EMBL" id="WQH08371.1"/>
    </source>
</evidence>
<keyword evidence="1" id="KW-0812">Transmembrane</keyword>
<feature type="transmembrane region" description="Helical" evidence="1">
    <location>
        <begin position="185"/>
        <end position="209"/>
    </location>
</feature>
<dbReference type="EMBL" id="CP140151">
    <property type="protein sequence ID" value="WQH08371.1"/>
    <property type="molecule type" value="Genomic_DNA"/>
</dbReference>
<keyword evidence="4" id="KW-1185">Reference proteome</keyword>
<feature type="transmembrane region" description="Helical" evidence="1">
    <location>
        <begin position="216"/>
        <end position="235"/>
    </location>
</feature>
<dbReference type="InterPro" id="IPR012171">
    <property type="entry name" value="Fatty_acid_desaturase"/>
</dbReference>
<keyword evidence="1" id="KW-0472">Membrane</keyword>
<feature type="transmembrane region" description="Helical" evidence="1">
    <location>
        <begin position="58"/>
        <end position="77"/>
    </location>
</feature>
<dbReference type="PANTHER" id="PTHR19353">
    <property type="entry name" value="FATTY ACID DESATURASE 2"/>
    <property type="match status" value="1"/>
</dbReference>
<dbReference type="Proteomes" id="UP001321908">
    <property type="component" value="Chromosome"/>
</dbReference>
<evidence type="ECO:0000313" key="4">
    <source>
        <dbReference type="Proteomes" id="UP001321908"/>
    </source>
</evidence>
<keyword evidence="1" id="KW-1133">Transmembrane helix</keyword>
<dbReference type="EC" id="1.14.19.-" evidence="3"/>
<dbReference type="CDD" id="cd03507">
    <property type="entry name" value="Delta12-FADS-like"/>
    <property type="match status" value="1"/>
</dbReference>